<gene>
    <name evidence="1" type="ORF">Tci_170352</name>
</gene>
<dbReference type="GO" id="GO:0003964">
    <property type="term" value="F:RNA-directed DNA polymerase activity"/>
    <property type="evidence" value="ECO:0007669"/>
    <property type="project" value="UniProtKB-KW"/>
</dbReference>
<organism evidence="1">
    <name type="scientific">Tanacetum cinerariifolium</name>
    <name type="common">Dalmatian daisy</name>
    <name type="synonym">Chrysanthemum cinerariifolium</name>
    <dbReference type="NCBI Taxonomy" id="118510"/>
    <lineage>
        <taxon>Eukaryota</taxon>
        <taxon>Viridiplantae</taxon>
        <taxon>Streptophyta</taxon>
        <taxon>Embryophyta</taxon>
        <taxon>Tracheophyta</taxon>
        <taxon>Spermatophyta</taxon>
        <taxon>Magnoliopsida</taxon>
        <taxon>eudicotyledons</taxon>
        <taxon>Gunneridae</taxon>
        <taxon>Pentapetalae</taxon>
        <taxon>asterids</taxon>
        <taxon>campanulids</taxon>
        <taxon>Asterales</taxon>
        <taxon>Asteraceae</taxon>
        <taxon>Asteroideae</taxon>
        <taxon>Anthemideae</taxon>
        <taxon>Anthemidinae</taxon>
        <taxon>Tanacetum</taxon>
    </lineage>
</organism>
<dbReference type="PANTHER" id="PTHR33067">
    <property type="entry name" value="RNA-DIRECTED DNA POLYMERASE-RELATED"/>
    <property type="match status" value="1"/>
</dbReference>
<sequence length="330" mass="37453">MIVGNKMHNVFSLPGIEFPLAEEVPIASEEGCHCQKKREATARKIALLSKSRRNCQSKSNDSFTKRVPYDQRNNPPQHLRVVYPPILDINHFHHFLVTLENLYPIDDEPMWAADCIVALTFGSAINIPETANEFAIKGNHLTLVKADLGASINLMPYSLYAKLSLETLKSTKMSMRLADRSFQYLVGIAKNMLVKVGKFTFLVDFVILEMEEDSKVPLTLRRPFLHTADAVIRVKQKQLKLGVGTEQMIFNIDSSMKYSYSNDDTCFSIDVIDEILEEDFNALLDEGIKILHSIEGTLLEEGIFTAFDEFMSMIVDINFDSEFNTEEPPF</sequence>
<name>A0A699GVG8_TANCI</name>
<dbReference type="AlphaFoldDB" id="A0A699GVG8"/>
<protein>
    <submittedName>
        <fullName evidence="1">Reverse transcriptase domain-containing protein</fullName>
    </submittedName>
</protein>
<keyword evidence="1" id="KW-0808">Transferase</keyword>
<dbReference type="InterPro" id="IPR021109">
    <property type="entry name" value="Peptidase_aspartic_dom_sf"/>
</dbReference>
<accession>A0A699GVG8</accession>
<keyword evidence="1" id="KW-0695">RNA-directed DNA polymerase</keyword>
<dbReference type="PANTHER" id="PTHR33067:SF35">
    <property type="entry name" value="ASPARTIC PEPTIDASE DDI1-TYPE DOMAIN-CONTAINING PROTEIN"/>
    <property type="match status" value="1"/>
</dbReference>
<comment type="caution">
    <text evidence="1">The sequence shown here is derived from an EMBL/GenBank/DDBJ whole genome shotgun (WGS) entry which is preliminary data.</text>
</comment>
<evidence type="ECO:0000313" key="1">
    <source>
        <dbReference type="EMBL" id="GEV98375.1"/>
    </source>
</evidence>
<proteinExistence type="predicted"/>
<keyword evidence="1" id="KW-0548">Nucleotidyltransferase</keyword>
<dbReference type="Gene3D" id="2.40.70.10">
    <property type="entry name" value="Acid Proteases"/>
    <property type="match status" value="1"/>
</dbReference>
<dbReference type="CDD" id="cd00303">
    <property type="entry name" value="retropepsin_like"/>
    <property type="match status" value="1"/>
</dbReference>
<reference evidence="1" key="1">
    <citation type="journal article" date="2019" name="Sci. Rep.">
        <title>Draft genome of Tanacetum cinerariifolium, the natural source of mosquito coil.</title>
        <authorList>
            <person name="Yamashiro T."/>
            <person name="Shiraishi A."/>
            <person name="Satake H."/>
            <person name="Nakayama K."/>
        </authorList>
    </citation>
    <scope>NUCLEOTIDE SEQUENCE</scope>
</reference>
<dbReference type="EMBL" id="BKCJ010040958">
    <property type="protein sequence ID" value="GEV98375.1"/>
    <property type="molecule type" value="Genomic_DNA"/>
</dbReference>